<protein>
    <submittedName>
        <fullName evidence="2">Uncharacterized protein</fullName>
    </submittedName>
</protein>
<feature type="compositionally biased region" description="Pro residues" evidence="1">
    <location>
        <begin position="85"/>
        <end position="95"/>
    </location>
</feature>
<dbReference type="AlphaFoldDB" id="A0A8X7TTZ2"/>
<accession>A0A8X7TTZ2</accession>
<organism evidence="2 3">
    <name type="scientific">Brassica carinata</name>
    <name type="common">Ethiopian mustard</name>
    <name type="synonym">Abyssinian cabbage</name>
    <dbReference type="NCBI Taxonomy" id="52824"/>
    <lineage>
        <taxon>Eukaryota</taxon>
        <taxon>Viridiplantae</taxon>
        <taxon>Streptophyta</taxon>
        <taxon>Embryophyta</taxon>
        <taxon>Tracheophyta</taxon>
        <taxon>Spermatophyta</taxon>
        <taxon>Magnoliopsida</taxon>
        <taxon>eudicotyledons</taxon>
        <taxon>Gunneridae</taxon>
        <taxon>Pentapetalae</taxon>
        <taxon>rosids</taxon>
        <taxon>malvids</taxon>
        <taxon>Brassicales</taxon>
        <taxon>Brassicaceae</taxon>
        <taxon>Brassiceae</taxon>
        <taxon>Brassica</taxon>
    </lineage>
</organism>
<feature type="compositionally biased region" description="Basic and acidic residues" evidence="1">
    <location>
        <begin position="65"/>
        <end position="74"/>
    </location>
</feature>
<reference evidence="2 3" key="1">
    <citation type="submission" date="2020-02" db="EMBL/GenBank/DDBJ databases">
        <authorList>
            <person name="Ma Q."/>
            <person name="Huang Y."/>
            <person name="Song X."/>
            <person name="Pei D."/>
        </authorList>
    </citation>
    <scope>NUCLEOTIDE SEQUENCE [LARGE SCALE GENOMIC DNA]</scope>
    <source>
        <strain evidence="2">Sxm20200214</strain>
        <tissue evidence="2">Leaf</tissue>
    </source>
</reference>
<dbReference type="Proteomes" id="UP000886595">
    <property type="component" value="Unassembled WGS sequence"/>
</dbReference>
<dbReference type="EMBL" id="JAAMPC010000016">
    <property type="protein sequence ID" value="KAG2253441.1"/>
    <property type="molecule type" value="Genomic_DNA"/>
</dbReference>
<evidence type="ECO:0000256" key="1">
    <source>
        <dbReference type="SAM" id="MobiDB-lite"/>
    </source>
</evidence>
<proteinExistence type="predicted"/>
<comment type="caution">
    <text evidence="2">The sequence shown here is derived from an EMBL/GenBank/DDBJ whole genome shotgun (WGS) entry which is preliminary data.</text>
</comment>
<feature type="compositionally biased region" description="Basic and acidic residues" evidence="1">
    <location>
        <begin position="42"/>
        <end position="56"/>
    </location>
</feature>
<feature type="region of interest" description="Disordered" evidence="1">
    <location>
        <begin position="42"/>
        <end position="95"/>
    </location>
</feature>
<gene>
    <name evidence="2" type="ORF">Bca52824_083577</name>
</gene>
<evidence type="ECO:0000313" key="2">
    <source>
        <dbReference type="EMBL" id="KAG2253441.1"/>
    </source>
</evidence>
<name>A0A8X7TTZ2_BRACI</name>
<evidence type="ECO:0000313" key="3">
    <source>
        <dbReference type="Proteomes" id="UP000886595"/>
    </source>
</evidence>
<sequence length="95" mass="10980">MTDNAVSDGLSVVPKQRALALLPPDEPPERRSLPRVFRFRDRPIRREEEDGYHQDTPKSALHRHFAQDLRREEASAAPTETPYVEDPPNPRNRRG</sequence>
<keyword evidence="3" id="KW-1185">Reference proteome</keyword>